<dbReference type="EMBL" id="FPJO01000003">
    <property type="protein sequence ID" value="SFX45030.1"/>
    <property type="molecule type" value="Genomic_DNA"/>
</dbReference>
<proteinExistence type="predicted"/>
<name>A0A1K1X5Z6_STRAR</name>
<gene>
    <name evidence="1" type="ORF">SAMN02787144_1003137</name>
</gene>
<accession>A0A1K1X5Z6</accession>
<organism evidence="1 2">
    <name type="scientific">Streptomyces atratus</name>
    <dbReference type="NCBI Taxonomy" id="1893"/>
    <lineage>
        <taxon>Bacteria</taxon>
        <taxon>Bacillati</taxon>
        <taxon>Actinomycetota</taxon>
        <taxon>Actinomycetes</taxon>
        <taxon>Kitasatosporales</taxon>
        <taxon>Streptomycetaceae</taxon>
        <taxon>Streptomyces</taxon>
    </lineage>
</organism>
<evidence type="ECO:0000313" key="2">
    <source>
        <dbReference type="Proteomes" id="UP000181909"/>
    </source>
</evidence>
<reference evidence="1 2" key="1">
    <citation type="submission" date="2016-11" db="EMBL/GenBank/DDBJ databases">
        <authorList>
            <person name="Jaros S."/>
            <person name="Januszkiewicz K."/>
            <person name="Wedrychowicz H."/>
        </authorList>
    </citation>
    <scope>NUCLEOTIDE SEQUENCE [LARGE SCALE GENOMIC DNA]</scope>
    <source>
        <strain evidence="1 2">OK807</strain>
    </source>
</reference>
<sequence length="267" mass="27607">MGDGRGSRALGAPLNGTDGRDWPAEFLAADMALLGDGLPGLASSSRAWLALPQSCTGRDEFTGPTVVDIAMGPTGLDLGSDYEREDRAALTRALVEVTNGVIRDFGCSGTYRTPRTLPAPMERKQTDAAAFCGVKGFTLPEAHRKDLARARVGGDGGPARVCEAGGSYNPAVRLTTVTDAALSEVFSSGTLRTGLPVKGSKGSGSIDGTRAVYRASCQTGPVVFVVEQLDHTEHSAAGLARELLPGYVAAEAERVGCGPEKVTLPGS</sequence>
<dbReference type="Proteomes" id="UP000181909">
    <property type="component" value="Unassembled WGS sequence"/>
</dbReference>
<evidence type="ECO:0000313" key="1">
    <source>
        <dbReference type="EMBL" id="SFX45030.1"/>
    </source>
</evidence>
<dbReference type="AlphaFoldDB" id="A0A1K1X5Z6"/>
<protein>
    <submittedName>
        <fullName evidence="1">Uncharacterized protein</fullName>
    </submittedName>
</protein>